<dbReference type="OrthoDB" id="8479334at2"/>
<accession>A0A3N2DZA3</accession>
<dbReference type="SUPFAM" id="SSF55729">
    <property type="entry name" value="Acyl-CoA N-acyltransferases (Nat)"/>
    <property type="match status" value="1"/>
</dbReference>
<reference evidence="2 3" key="1">
    <citation type="submission" date="2018-11" db="EMBL/GenBank/DDBJ databases">
        <title>Genomic Encyclopedia of Type Strains, Phase IV (KMG-IV): sequencing the most valuable type-strain genomes for metagenomic binning, comparative biology and taxonomic classification.</title>
        <authorList>
            <person name="Goeker M."/>
        </authorList>
    </citation>
    <scope>NUCLEOTIDE SEQUENCE [LARGE SCALE GENOMIC DNA]</scope>
    <source>
        <strain evidence="2 3">DSM 100316</strain>
    </source>
</reference>
<dbReference type="AlphaFoldDB" id="A0A3N2DZA3"/>
<dbReference type="RefSeq" id="WP_123710933.1">
    <property type="nucleotide sequence ID" value="NZ_RKHR01000003.1"/>
</dbReference>
<evidence type="ECO:0000313" key="2">
    <source>
        <dbReference type="EMBL" id="ROS04982.1"/>
    </source>
</evidence>
<dbReference type="InterPro" id="IPR016181">
    <property type="entry name" value="Acyl_CoA_acyltransferase"/>
</dbReference>
<sequence length="167" mass="19416">MTVKLISAQVSGRGIVENLFRYYLYDMAVFMGWRVNKNGEYDVNLSLLDEYWSEPDNHPYLIQYQGEIAGFSLLRRYPDEESNYDIGQFFVLRKFEGKGVGREAFKQSVALYPGPWLTRVLHENKSALGFWLKVIAELTDGDFQHQTEVDVDLPMHFIRYQSVAAET</sequence>
<dbReference type="Proteomes" id="UP000275394">
    <property type="component" value="Unassembled WGS sequence"/>
</dbReference>
<dbReference type="EMBL" id="RKHR01000003">
    <property type="protein sequence ID" value="ROS04982.1"/>
    <property type="molecule type" value="Genomic_DNA"/>
</dbReference>
<keyword evidence="3" id="KW-1185">Reference proteome</keyword>
<proteinExistence type="predicted"/>
<protein>
    <submittedName>
        <fullName evidence="2">Acetyltransferase (GNAT) family protein</fullName>
    </submittedName>
</protein>
<dbReference type="GO" id="GO:0016747">
    <property type="term" value="F:acyltransferase activity, transferring groups other than amino-acyl groups"/>
    <property type="evidence" value="ECO:0007669"/>
    <property type="project" value="InterPro"/>
</dbReference>
<evidence type="ECO:0000259" key="1">
    <source>
        <dbReference type="PROSITE" id="PS51186"/>
    </source>
</evidence>
<dbReference type="Pfam" id="PF00583">
    <property type="entry name" value="Acetyltransf_1"/>
    <property type="match status" value="1"/>
</dbReference>
<feature type="domain" description="N-acetyltransferase" evidence="1">
    <location>
        <begin position="20"/>
        <end position="160"/>
    </location>
</feature>
<gene>
    <name evidence="2" type="ORF">EDC56_0500</name>
</gene>
<dbReference type="InterPro" id="IPR000182">
    <property type="entry name" value="GNAT_dom"/>
</dbReference>
<organism evidence="2 3">
    <name type="scientific">Sinobacterium caligoides</name>
    <dbReference type="NCBI Taxonomy" id="933926"/>
    <lineage>
        <taxon>Bacteria</taxon>
        <taxon>Pseudomonadati</taxon>
        <taxon>Pseudomonadota</taxon>
        <taxon>Gammaproteobacteria</taxon>
        <taxon>Cellvibrionales</taxon>
        <taxon>Spongiibacteraceae</taxon>
        <taxon>Sinobacterium</taxon>
    </lineage>
</organism>
<evidence type="ECO:0000313" key="3">
    <source>
        <dbReference type="Proteomes" id="UP000275394"/>
    </source>
</evidence>
<dbReference type="CDD" id="cd04301">
    <property type="entry name" value="NAT_SF"/>
    <property type="match status" value="1"/>
</dbReference>
<dbReference type="Gene3D" id="3.40.630.30">
    <property type="match status" value="1"/>
</dbReference>
<keyword evidence="2" id="KW-0808">Transferase</keyword>
<name>A0A3N2DZA3_9GAMM</name>
<dbReference type="PROSITE" id="PS51186">
    <property type="entry name" value="GNAT"/>
    <property type="match status" value="1"/>
</dbReference>
<comment type="caution">
    <text evidence="2">The sequence shown here is derived from an EMBL/GenBank/DDBJ whole genome shotgun (WGS) entry which is preliminary data.</text>
</comment>